<name>A0A4R8UG48_9MICO</name>
<dbReference type="OrthoDB" id="3563031at2"/>
<evidence type="ECO:0000313" key="5">
    <source>
        <dbReference type="EMBL" id="TFB52444.1"/>
    </source>
</evidence>
<dbReference type="CDD" id="cd06347">
    <property type="entry name" value="PBP1_ABC_LivK_ligand_binding-like"/>
    <property type="match status" value="1"/>
</dbReference>
<evidence type="ECO:0000256" key="1">
    <source>
        <dbReference type="ARBA" id="ARBA00010062"/>
    </source>
</evidence>
<accession>A0A4R8UG48</accession>
<gene>
    <name evidence="5" type="ORF">E3O23_06415</name>
</gene>
<reference evidence="5 6" key="1">
    <citation type="submission" date="2019-03" db="EMBL/GenBank/DDBJ databases">
        <title>Genomics of glacier-inhabiting Cryobacterium strains.</title>
        <authorList>
            <person name="Liu Q."/>
            <person name="Xin Y.-H."/>
        </authorList>
    </citation>
    <scope>NUCLEOTIDE SEQUENCE [LARGE SCALE GENOMIC DNA]</scope>
    <source>
        <strain evidence="5 6">Sr47</strain>
    </source>
</reference>
<organism evidence="5 6">
    <name type="scientific">Cryobacterium tagatosivorans</name>
    <dbReference type="NCBI Taxonomy" id="1259199"/>
    <lineage>
        <taxon>Bacteria</taxon>
        <taxon>Bacillati</taxon>
        <taxon>Actinomycetota</taxon>
        <taxon>Actinomycetes</taxon>
        <taxon>Micrococcales</taxon>
        <taxon>Microbacteriaceae</taxon>
        <taxon>Cryobacterium</taxon>
    </lineage>
</organism>
<dbReference type="Pfam" id="PF13458">
    <property type="entry name" value="Peripla_BP_6"/>
    <property type="match status" value="1"/>
</dbReference>
<dbReference type="Gene3D" id="3.40.50.2300">
    <property type="match status" value="2"/>
</dbReference>
<dbReference type="InterPro" id="IPR028081">
    <property type="entry name" value="Leu-bd"/>
</dbReference>
<dbReference type="InterPro" id="IPR051010">
    <property type="entry name" value="BCAA_transport"/>
</dbReference>
<keyword evidence="6" id="KW-1185">Reference proteome</keyword>
<evidence type="ECO:0000256" key="3">
    <source>
        <dbReference type="SAM" id="SignalP"/>
    </source>
</evidence>
<evidence type="ECO:0000256" key="2">
    <source>
        <dbReference type="ARBA" id="ARBA00022729"/>
    </source>
</evidence>
<dbReference type="InterPro" id="IPR028082">
    <property type="entry name" value="Peripla_BP_I"/>
</dbReference>
<evidence type="ECO:0000313" key="6">
    <source>
        <dbReference type="Proteomes" id="UP000297866"/>
    </source>
</evidence>
<dbReference type="EMBL" id="SOEZ01000035">
    <property type="protein sequence ID" value="TFB52444.1"/>
    <property type="molecule type" value="Genomic_DNA"/>
</dbReference>
<comment type="similarity">
    <text evidence="1">Belongs to the leucine-binding protein family.</text>
</comment>
<dbReference type="PANTHER" id="PTHR30483:SF6">
    <property type="entry name" value="PERIPLASMIC BINDING PROTEIN OF ABC TRANSPORTER FOR NATURAL AMINO ACIDS"/>
    <property type="match status" value="1"/>
</dbReference>
<comment type="caution">
    <text evidence="5">The sequence shown here is derived from an EMBL/GenBank/DDBJ whole genome shotgun (WGS) entry which is preliminary data.</text>
</comment>
<dbReference type="AlphaFoldDB" id="A0A4R8UG48"/>
<dbReference type="SUPFAM" id="SSF53822">
    <property type="entry name" value="Periplasmic binding protein-like I"/>
    <property type="match status" value="1"/>
</dbReference>
<feature type="domain" description="Leucine-binding protein" evidence="4">
    <location>
        <begin position="37"/>
        <end position="380"/>
    </location>
</feature>
<sequence>MTMRNIRFMALGVSAVMLLAGCSAGGGGGGGGGDSDEIVVGAVYSITGSQASIDEPAYNGFKLAAKEINDAGGINGKQIRVAFSDAASDTTTLTNVVSELIENDGAVALGGTNDSTFALAAGPIAQAAGIPFVASGATLPTLPDQVGDYMFMACYGDDLQAQAIADYSMEELDAKTAWALVDQAYDFTTALNKFFQERFTANGGEIVLEDSYKSGDTDYSAQIARLQALPTQPDVLFVSAIPNEAGIITQQIREAGLTQPIVSGDGYDTPLVAEVAGDNSKDVYFSTHVSLESEDAVVQDFVAAYTEEYGTGPENAFAALGYDTMNLIADALKRATDDTDPAAVKDALASTQDLVAVTGTISYPEGSRKPSKAVSIMRIVDKVTTFVKVIEP</sequence>
<feature type="chain" id="PRO_5020757194" evidence="3">
    <location>
        <begin position="26"/>
        <end position="392"/>
    </location>
</feature>
<keyword evidence="2 3" id="KW-0732">Signal</keyword>
<dbReference type="PANTHER" id="PTHR30483">
    <property type="entry name" value="LEUCINE-SPECIFIC-BINDING PROTEIN"/>
    <property type="match status" value="1"/>
</dbReference>
<feature type="signal peptide" evidence="3">
    <location>
        <begin position="1"/>
        <end position="25"/>
    </location>
</feature>
<protein>
    <submittedName>
        <fullName evidence="5">Amino acid ABC transporter substrate-binding protein</fullName>
    </submittedName>
</protein>
<dbReference type="Proteomes" id="UP000297866">
    <property type="component" value="Unassembled WGS sequence"/>
</dbReference>
<evidence type="ECO:0000259" key="4">
    <source>
        <dbReference type="Pfam" id="PF13458"/>
    </source>
</evidence>
<dbReference type="PROSITE" id="PS51257">
    <property type="entry name" value="PROKAR_LIPOPROTEIN"/>
    <property type="match status" value="1"/>
</dbReference>
<proteinExistence type="inferred from homology"/>